<dbReference type="PANTHER" id="PTHR43280:SF32">
    <property type="entry name" value="TRANSCRIPTIONAL REGULATORY PROTEIN"/>
    <property type="match status" value="1"/>
</dbReference>
<dbReference type="OrthoDB" id="2600165at2"/>
<accession>A0A0S2KJN4</accession>
<dbReference type="STRING" id="76123.AS203_03590"/>
<dbReference type="InterPro" id="IPR018060">
    <property type="entry name" value="HTH_AraC"/>
</dbReference>
<dbReference type="Pfam" id="PF02311">
    <property type="entry name" value="AraC_binding"/>
    <property type="match status" value="1"/>
</dbReference>
<dbReference type="GO" id="GO:0003700">
    <property type="term" value="F:DNA-binding transcription factor activity"/>
    <property type="evidence" value="ECO:0007669"/>
    <property type="project" value="InterPro"/>
</dbReference>
<dbReference type="EMBL" id="CP013195">
    <property type="protein sequence ID" value="ALO48276.1"/>
    <property type="molecule type" value="Genomic_DNA"/>
</dbReference>
<dbReference type="PANTHER" id="PTHR43280">
    <property type="entry name" value="ARAC-FAMILY TRANSCRIPTIONAL REGULATOR"/>
    <property type="match status" value="1"/>
</dbReference>
<dbReference type="InterPro" id="IPR037923">
    <property type="entry name" value="HTH-like"/>
</dbReference>
<dbReference type="KEGG" id="peo:AS203_03590"/>
<evidence type="ECO:0000313" key="5">
    <source>
        <dbReference type="EMBL" id="ALO48276.1"/>
    </source>
</evidence>
<proteinExistence type="predicted"/>
<evidence type="ECO:0000256" key="2">
    <source>
        <dbReference type="ARBA" id="ARBA00023125"/>
    </source>
</evidence>
<dbReference type="InterPro" id="IPR003313">
    <property type="entry name" value="AraC-bd"/>
</dbReference>
<name>A0A0S2KJN4_9BACT</name>
<dbReference type="AlphaFoldDB" id="A0A0S2KJN4"/>
<keyword evidence="2" id="KW-0238">DNA-binding</keyword>
<dbReference type="PROSITE" id="PS01124">
    <property type="entry name" value="HTH_ARAC_FAMILY_2"/>
    <property type="match status" value="1"/>
</dbReference>
<dbReference type="RefSeq" id="WP_025066419.1">
    <property type="nucleotide sequence ID" value="NZ_CP013195.1"/>
</dbReference>
<dbReference type="SUPFAM" id="SSF46689">
    <property type="entry name" value="Homeodomain-like"/>
    <property type="match status" value="1"/>
</dbReference>
<dbReference type="Pfam" id="PF12833">
    <property type="entry name" value="HTH_18"/>
    <property type="match status" value="1"/>
</dbReference>
<dbReference type="Gene3D" id="1.10.10.60">
    <property type="entry name" value="Homeodomain-like"/>
    <property type="match status" value="1"/>
</dbReference>
<evidence type="ECO:0000313" key="6">
    <source>
        <dbReference type="Proteomes" id="UP000056252"/>
    </source>
</evidence>
<dbReference type="SMART" id="SM00342">
    <property type="entry name" value="HTH_ARAC"/>
    <property type="match status" value="1"/>
</dbReference>
<keyword evidence="1" id="KW-0805">Transcription regulation</keyword>
<organism evidence="5 6">
    <name type="scientific">Hoylesella enoeca</name>
    <dbReference type="NCBI Taxonomy" id="76123"/>
    <lineage>
        <taxon>Bacteria</taxon>
        <taxon>Pseudomonadati</taxon>
        <taxon>Bacteroidota</taxon>
        <taxon>Bacteroidia</taxon>
        <taxon>Bacteroidales</taxon>
        <taxon>Prevotellaceae</taxon>
        <taxon>Hoylesella</taxon>
    </lineage>
</organism>
<evidence type="ECO:0000259" key="4">
    <source>
        <dbReference type="PROSITE" id="PS01124"/>
    </source>
</evidence>
<dbReference type="GO" id="GO:0043565">
    <property type="term" value="F:sequence-specific DNA binding"/>
    <property type="evidence" value="ECO:0007669"/>
    <property type="project" value="InterPro"/>
</dbReference>
<evidence type="ECO:0000256" key="3">
    <source>
        <dbReference type="ARBA" id="ARBA00023163"/>
    </source>
</evidence>
<evidence type="ECO:0000256" key="1">
    <source>
        <dbReference type="ARBA" id="ARBA00023015"/>
    </source>
</evidence>
<sequence length="305" mass="35897">MTQSIFTYKTIKLSHETIGKYSFSNHQIHITNAFDGHYNNINLSDQNLHTHDFYMLTWVECGNFEYTFDIEKYHIDSSTLLLIAPGDIHSYYSDCVIEGFSIFFTENFFSSLPENCSHYLKHNILRNLPFLKYKSEESRLAFKTSVETLKYNLRLFSNHRRNYLGVYAALTLLLYGISETEEFKSIASKIEKTQKQSLELYFAFLDKLEVQYKQFHSVQHYADELRISVNKLNMYCKECSGETPVTIINNRIILEAKRLLIYTLNRSGEISNLLGFAEHAHFVNYFKKNVNMTPTEFRCKYGRRP</sequence>
<dbReference type="Proteomes" id="UP000056252">
    <property type="component" value="Chromosome"/>
</dbReference>
<feature type="domain" description="HTH araC/xylS-type" evidence="4">
    <location>
        <begin position="202"/>
        <end position="300"/>
    </location>
</feature>
<keyword evidence="6" id="KW-1185">Reference proteome</keyword>
<gene>
    <name evidence="5" type="ORF">AS203_03590</name>
</gene>
<keyword evidence="3" id="KW-0804">Transcription</keyword>
<protein>
    <recommendedName>
        <fullName evidence="4">HTH araC/xylS-type domain-containing protein</fullName>
    </recommendedName>
</protein>
<reference evidence="6" key="1">
    <citation type="submission" date="2015-11" db="EMBL/GenBank/DDBJ databases">
        <authorList>
            <person name="Holder M.E."/>
            <person name="Ajami N.J."/>
            <person name="Petrosino J.F."/>
        </authorList>
    </citation>
    <scope>NUCLEOTIDE SEQUENCE [LARGE SCALE GENOMIC DNA]</scope>
    <source>
        <strain evidence="6">F0113</strain>
    </source>
</reference>
<dbReference type="SUPFAM" id="SSF51215">
    <property type="entry name" value="Regulatory protein AraC"/>
    <property type="match status" value="1"/>
</dbReference>
<dbReference type="InterPro" id="IPR009057">
    <property type="entry name" value="Homeodomain-like_sf"/>
</dbReference>